<proteinExistence type="predicted"/>
<evidence type="ECO:0000313" key="2">
    <source>
        <dbReference type="Proteomes" id="UP001165960"/>
    </source>
</evidence>
<accession>A0ACC2RVA4</accession>
<evidence type="ECO:0000313" key="1">
    <source>
        <dbReference type="EMBL" id="KAJ9053969.1"/>
    </source>
</evidence>
<comment type="caution">
    <text evidence="1">The sequence shown here is derived from an EMBL/GenBank/DDBJ whole genome shotgun (WGS) entry which is preliminary data.</text>
</comment>
<sequence>MFVNPIAWQLKELFFYRQLGYYMAYFSDDIKLQHYDLVQLQRALDDLSVWSHNNSITVNLSKCGFFSKNNCFSPIFLWDDDELLVVFSYTYLGFSYYPDGINFVQLTQEKCTKLIFSLTSIFSFADYWPAISAGLQIAFLCLKNSFACSPETTQVIVDLKALHKLALVWCIGIS</sequence>
<keyword evidence="2" id="KW-1185">Reference proteome</keyword>
<organism evidence="1 2">
    <name type="scientific">Entomophthora muscae</name>
    <dbReference type="NCBI Taxonomy" id="34485"/>
    <lineage>
        <taxon>Eukaryota</taxon>
        <taxon>Fungi</taxon>
        <taxon>Fungi incertae sedis</taxon>
        <taxon>Zoopagomycota</taxon>
        <taxon>Entomophthoromycotina</taxon>
        <taxon>Entomophthoromycetes</taxon>
        <taxon>Entomophthorales</taxon>
        <taxon>Entomophthoraceae</taxon>
        <taxon>Entomophthora</taxon>
    </lineage>
</organism>
<dbReference type="Proteomes" id="UP001165960">
    <property type="component" value="Unassembled WGS sequence"/>
</dbReference>
<protein>
    <submittedName>
        <fullName evidence="1">Uncharacterized protein</fullName>
    </submittedName>
</protein>
<dbReference type="EMBL" id="QTSX02006475">
    <property type="protein sequence ID" value="KAJ9053969.1"/>
    <property type="molecule type" value="Genomic_DNA"/>
</dbReference>
<name>A0ACC2RVA4_9FUNG</name>
<reference evidence="1" key="1">
    <citation type="submission" date="2022-04" db="EMBL/GenBank/DDBJ databases">
        <title>Genome of the entomopathogenic fungus Entomophthora muscae.</title>
        <authorList>
            <person name="Elya C."/>
            <person name="Lovett B.R."/>
            <person name="Lee E."/>
            <person name="Macias A.M."/>
            <person name="Hajek A.E."/>
            <person name="De Bivort B.L."/>
            <person name="Kasson M.T."/>
            <person name="De Fine Licht H.H."/>
            <person name="Stajich J.E."/>
        </authorList>
    </citation>
    <scope>NUCLEOTIDE SEQUENCE</scope>
    <source>
        <strain evidence="1">Berkeley</strain>
    </source>
</reference>
<gene>
    <name evidence="1" type="ORF">DSO57_1019151</name>
</gene>